<dbReference type="GO" id="GO:0016020">
    <property type="term" value="C:membrane"/>
    <property type="evidence" value="ECO:0007669"/>
    <property type="project" value="UniProtKB-SubCell"/>
</dbReference>
<keyword evidence="9" id="KW-1185">Reference proteome</keyword>
<comment type="subcellular location">
    <subcellularLocation>
        <location evidence="1 6">Membrane</location>
        <topology evidence="1 6">Multi-pass membrane protein</topology>
    </subcellularLocation>
</comment>
<feature type="transmembrane region" description="Helical" evidence="6">
    <location>
        <begin position="68"/>
        <end position="92"/>
    </location>
</feature>
<evidence type="ECO:0000313" key="8">
    <source>
        <dbReference type="EMBL" id="OAE24214.1"/>
    </source>
</evidence>
<dbReference type="InterPro" id="IPR030184">
    <property type="entry name" value="WAT1-related"/>
</dbReference>
<feature type="transmembrane region" description="Helical" evidence="6">
    <location>
        <begin position="35"/>
        <end position="56"/>
    </location>
</feature>
<dbReference type="AlphaFoldDB" id="A0A176VTT3"/>
<feature type="transmembrane region" description="Helical" evidence="6">
    <location>
        <begin position="98"/>
        <end position="120"/>
    </location>
</feature>
<dbReference type="Pfam" id="PF00892">
    <property type="entry name" value="EamA"/>
    <property type="match status" value="2"/>
</dbReference>
<feature type="domain" description="EamA" evidence="7">
    <location>
        <begin position="10"/>
        <end position="147"/>
    </location>
</feature>
<evidence type="ECO:0000256" key="4">
    <source>
        <dbReference type="ARBA" id="ARBA00022989"/>
    </source>
</evidence>
<evidence type="ECO:0000256" key="6">
    <source>
        <dbReference type="RuleBase" id="RU363077"/>
    </source>
</evidence>
<evidence type="ECO:0000256" key="1">
    <source>
        <dbReference type="ARBA" id="ARBA00004141"/>
    </source>
</evidence>
<name>A0A176VTT3_MARPO</name>
<protein>
    <recommendedName>
        <fullName evidence="6">WAT1-related protein</fullName>
    </recommendedName>
</protein>
<evidence type="ECO:0000256" key="3">
    <source>
        <dbReference type="ARBA" id="ARBA00022692"/>
    </source>
</evidence>
<accession>A0A176VTT3</accession>
<evidence type="ECO:0000313" key="9">
    <source>
        <dbReference type="Proteomes" id="UP000077202"/>
    </source>
</evidence>
<dbReference type="InterPro" id="IPR000620">
    <property type="entry name" value="EamA_dom"/>
</dbReference>
<feature type="transmembrane region" description="Helical" evidence="6">
    <location>
        <begin position="313"/>
        <end position="331"/>
    </location>
</feature>
<feature type="transmembrane region" description="Helical" evidence="6">
    <location>
        <begin position="260"/>
        <end position="277"/>
    </location>
</feature>
<evidence type="ECO:0000256" key="5">
    <source>
        <dbReference type="ARBA" id="ARBA00023136"/>
    </source>
</evidence>
<proteinExistence type="inferred from homology"/>
<sequence>MAELWRAHAAMALVQVNYGGYHVLTTMALSVGVNQLVFCVYRDLLALFILGPVAYIKEKKTRAPITRELILTCSFLGLSGIFANQLLFLIGLKLTSPSYAAAVQPAIPVFTSVLAVLMGTEALNWRRRDGKAKIGGVVVCVTGAFLMAVYRGPAVFGDGFSDLNMQGAVGGKPSPEPVGWLAATLFDMGVDMWHVGVVCLIGNCFCMAMYLAVQAPLLNRYPSGLSVTGISYAFGTILMAITSIFSVSDGADWVLTSAEFYAVVYAGVIASALNYGLMTWSNKILGPSLVALYMPLQPLASSLLSRIVLGSSIYLGSILGGICILTGLYLVTWGRKEAERLGPPYRRVGSLPEYYKGEPSISISDPLLKVLGQRSFSHSSGPPQPLSHLWADTL</sequence>
<dbReference type="SUPFAM" id="SSF103481">
    <property type="entry name" value="Multidrug resistance efflux transporter EmrE"/>
    <property type="match status" value="2"/>
</dbReference>
<comment type="similarity">
    <text evidence="2 6">Belongs to the drug/metabolite transporter (DMT) superfamily. Plant drug/metabolite exporter (P-DME) (TC 2.A.7.4) family.</text>
</comment>
<organism evidence="8 9">
    <name type="scientific">Marchantia polymorpha subsp. ruderalis</name>
    <dbReference type="NCBI Taxonomy" id="1480154"/>
    <lineage>
        <taxon>Eukaryota</taxon>
        <taxon>Viridiplantae</taxon>
        <taxon>Streptophyta</taxon>
        <taxon>Embryophyta</taxon>
        <taxon>Marchantiophyta</taxon>
        <taxon>Marchantiopsida</taxon>
        <taxon>Marchantiidae</taxon>
        <taxon>Marchantiales</taxon>
        <taxon>Marchantiaceae</taxon>
        <taxon>Marchantia</taxon>
    </lineage>
</organism>
<feature type="transmembrane region" description="Helical" evidence="6">
    <location>
        <begin position="192"/>
        <end position="213"/>
    </location>
</feature>
<dbReference type="EMBL" id="LVLJ01002675">
    <property type="protein sequence ID" value="OAE24214.1"/>
    <property type="molecule type" value="Genomic_DNA"/>
</dbReference>
<evidence type="ECO:0000259" key="7">
    <source>
        <dbReference type="Pfam" id="PF00892"/>
    </source>
</evidence>
<feature type="transmembrane region" description="Helical" evidence="6">
    <location>
        <begin position="225"/>
        <end position="248"/>
    </location>
</feature>
<feature type="domain" description="EamA" evidence="7">
    <location>
        <begin position="196"/>
        <end position="332"/>
    </location>
</feature>
<evidence type="ECO:0000256" key="2">
    <source>
        <dbReference type="ARBA" id="ARBA00007635"/>
    </source>
</evidence>
<reference evidence="8" key="1">
    <citation type="submission" date="2016-03" db="EMBL/GenBank/DDBJ databases">
        <title>Mechanisms controlling the formation of the plant cell surface in tip-growing cells are functionally conserved among land plants.</title>
        <authorList>
            <person name="Honkanen S."/>
            <person name="Jones V.A."/>
            <person name="Morieri G."/>
            <person name="Champion C."/>
            <person name="Hetherington A.J."/>
            <person name="Kelly S."/>
            <person name="Saint-Marcoux D."/>
            <person name="Proust H."/>
            <person name="Prescott H."/>
            <person name="Dolan L."/>
        </authorList>
    </citation>
    <scope>NUCLEOTIDE SEQUENCE [LARGE SCALE GENOMIC DNA]</scope>
    <source>
        <tissue evidence="8">Whole gametophyte</tissue>
    </source>
</reference>
<gene>
    <name evidence="8" type="ORF">AXG93_2752s2310</name>
</gene>
<feature type="transmembrane region" description="Helical" evidence="6">
    <location>
        <begin position="132"/>
        <end position="150"/>
    </location>
</feature>
<comment type="caution">
    <text evidence="8">The sequence shown here is derived from an EMBL/GenBank/DDBJ whole genome shotgun (WGS) entry which is preliminary data.</text>
</comment>
<keyword evidence="3 6" id="KW-0812">Transmembrane</keyword>
<dbReference type="InterPro" id="IPR037185">
    <property type="entry name" value="EmrE-like"/>
</dbReference>
<dbReference type="GO" id="GO:0022857">
    <property type="term" value="F:transmembrane transporter activity"/>
    <property type="evidence" value="ECO:0007669"/>
    <property type="project" value="InterPro"/>
</dbReference>
<dbReference type="PANTHER" id="PTHR31218">
    <property type="entry name" value="WAT1-RELATED PROTEIN"/>
    <property type="match status" value="1"/>
</dbReference>
<dbReference type="Proteomes" id="UP000077202">
    <property type="component" value="Unassembled WGS sequence"/>
</dbReference>
<keyword evidence="5 6" id="KW-0472">Membrane</keyword>
<feature type="transmembrane region" description="Helical" evidence="6">
    <location>
        <begin position="289"/>
        <end position="307"/>
    </location>
</feature>
<keyword evidence="4 6" id="KW-1133">Transmembrane helix</keyword>